<sequence>MSHVCGRQSEDDVAKADLLAKPLRINDMKTERRHSWQLKASRMYSTLPLTPLMRKKSS</sequence>
<name>M4BWV1_HYAAE</name>
<dbReference type="VEuPathDB" id="FungiDB:HpaG811002"/>
<protein>
    <submittedName>
        <fullName evidence="1">Uncharacterized protein</fullName>
    </submittedName>
</protein>
<dbReference type="Proteomes" id="UP000011713">
    <property type="component" value="Unassembled WGS sequence"/>
</dbReference>
<organism evidence="1 2">
    <name type="scientific">Hyaloperonospora arabidopsidis (strain Emoy2)</name>
    <name type="common">Downy mildew agent</name>
    <name type="synonym">Peronospora arabidopsidis</name>
    <dbReference type="NCBI Taxonomy" id="559515"/>
    <lineage>
        <taxon>Eukaryota</taxon>
        <taxon>Sar</taxon>
        <taxon>Stramenopiles</taxon>
        <taxon>Oomycota</taxon>
        <taxon>Peronosporomycetes</taxon>
        <taxon>Peronosporales</taxon>
        <taxon>Peronosporaceae</taxon>
        <taxon>Hyaloperonospora</taxon>
    </lineage>
</organism>
<evidence type="ECO:0000313" key="1">
    <source>
        <dbReference type="EnsemblProtists" id="HpaP811002"/>
    </source>
</evidence>
<reference evidence="1" key="2">
    <citation type="submission" date="2015-06" db="UniProtKB">
        <authorList>
            <consortium name="EnsemblProtists"/>
        </authorList>
    </citation>
    <scope>IDENTIFICATION</scope>
    <source>
        <strain evidence="1">Emoy2</strain>
    </source>
</reference>
<reference evidence="2" key="1">
    <citation type="journal article" date="2010" name="Science">
        <title>Signatures of adaptation to obligate biotrophy in the Hyaloperonospora arabidopsidis genome.</title>
        <authorList>
            <person name="Baxter L."/>
            <person name="Tripathy S."/>
            <person name="Ishaque N."/>
            <person name="Boot N."/>
            <person name="Cabral A."/>
            <person name="Kemen E."/>
            <person name="Thines M."/>
            <person name="Ah-Fong A."/>
            <person name="Anderson R."/>
            <person name="Badejoko W."/>
            <person name="Bittner-Eddy P."/>
            <person name="Boore J.L."/>
            <person name="Chibucos M.C."/>
            <person name="Coates M."/>
            <person name="Dehal P."/>
            <person name="Delehaunty K."/>
            <person name="Dong S."/>
            <person name="Downton P."/>
            <person name="Dumas B."/>
            <person name="Fabro G."/>
            <person name="Fronick C."/>
            <person name="Fuerstenberg S.I."/>
            <person name="Fulton L."/>
            <person name="Gaulin E."/>
            <person name="Govers F."/>
            <person name="Hughes L."/>
            <person name="Humphray S."/>
            <person name="Jiang R.H."/>
            <person name="Judelson H."/>
            <person name="Kamoun S."/>
            <person name="Kyung K."/>
            <person name="Meijer H."/>
            <person name="Minx P."/>
            <person name="Morris P."/>
            <person name="Nelson J."/>
            <person name="Phuntumart V."/>
            <person name="Qutob D."/>
            <person name="Rehmany A."/>
            <person name="Rougon-Cardoso A."/>
            <person name="Ryden P."/>
            <person name="Torto-Alalibo T."/>
            <person name="Studholme D."/>
            <person name="Wang Y."/>
            <person name="Win J."/>
            <person name="Wood J."/>
            <person name="Clifton S.W."/>
            <person name="Rogers J."/>
            <person name="Van den Ackerveken G."/>
            <person name="Jones J.D."/>
            <person name="McDowell J.M."/>
            <person name="Beynon J."/>
            <person name="Tyler B.M."/>
        </authorList>
    </citation>
    <scope>NUCLEOTIDE SEQUENCE [LARGE SCALE GENOMIC DNA]</scope>
    <source>
        <strain evidence="2">Emoy2</strain>
    </source>
</reference>
<accession>M4BWV1</accession>
<evidence type="ECO:0000313" key="2">
    <source>
        <dbReference type="Proteomes" id="UP000011713"/>
    </source>
</evidence>
<keyword evidence="2" id="KW-1185">Reference proteome</keyword>
<dbReference type="EMBL" id="JH598007">
    <property type="status" value="NOT_ANNOTATED_CDS"/>
    <property type="molecule type" value="Genomic_DNA"/>
</dbReference>
<dbReference type="EnsemblProtists" id="HpaT811002">
    <property type="protein sequence ID" value="HpaP811002"/>
    <property type="gene ID" value="HpaG811002"/>
</dbReference>
<dbReference type="InParanoid" id="M4BWV1"/>
<dbReference type="HOGENOM" id="CLU_2983157_0_0_1"/>
<proteinExistence type="predicted"/>
<dbReference type="AlphaFoldDB" id="M4BWV1"/>